<protein>
    <recommendedName>
        <fullName evidence="3">Peptidase A2 domain-containing protein</fullName>
    </recommendedName>
</protein>
<dbReference type="PROSITE" id="PS50175">
    <property type="entry name" value="ASP_PROT_RETROV"/>
    <property type="match status" value="1"/>
</dbReference>
<dbReference type="InterPro" id="IPR021109">
    <property type="entry name" value="Peptidase_aspartic_dom_sf"/>
</dbReference>
<evidence type="ECO:0000259" key="3">
    <source>
        <dbReference type="PROSITE" id="PS50175"/>
    </source>
</evidence>
<evidence type="ECO:0000313" key="4">
    <source>
        <dbReference type="EMBL" id="AZG78067.1"/>
    </source>
</evidence>
<dbReference type="SUPFAM" id="SSF50630">
    <property type="entry name" value="Acid proteases"/>
    <property type="match status" value="1"/>
</dbReference>
<feature type="chain" id="PRO_5018008941" description="Peptidase A2 domain-containing protein" evidence="2">
    <location>
        <begin position="24"/>
        <end position="311"/>
    </location>
</feature>
<organism evidence="4 5">
    <name type="scientific">Methylocystis rosea</name>
    <dbReference type="NCBI Taxonomy" id="173366"/>
    <lineage>
        <taxon>Bacteria</taxon>
        <taxon>Pseudomonadati</taxon>
        <taxon>Pseudomonadota</taxon>
        <taxon>Alphaproteobacteria</taxon>
        <taxon>Hyphomicrobiales</taxon>
        <taxon>Methylocystaceae</taxon>
        <taxon>Methylocystis</taxon>
    </lineage>
</organism>
<evidence type="ECO:0000313" key="5">
    <source>
        <dbReference type="Proteomes" id="UP000273982"/>
    </source>
</evidence>
<dbReference type="Proteomes" id="UP000273982">
    <property type="component" value="Chromosome"/>
</dbReference>
<feature type="signal peptide" evidence="2">
    <location>
        <begin position="1"/>
        <end position="23"/>
    </location>
</feature>
<keyword evidence="1" id="KW-0378">Hydrolase</keyword>
<dbReference type="AlphaFoldDB" id="A0A3G8M8F5"/>
<feature type="domain" description="Peptidase A2" evidence="3">
    <location>
        <begin position="199"/>
        <end position="280"/>
    </location>
</feature>
<reference evidence="4 5" key="1">
    <citation type="submission" date="2018-11" db="EMBL/GenBank/DDBJ databases">
        <title>Genome squencing of methanotrophic bacteria isolated from alkaline groundwater in Korea.</title>
        <authorList>
            <person name="Nguyen L.N."/>
        </authorList>
    </citation>
    <scope>NUCLEOTIDE SEQUENCE [LARGE SCALE GENOMIC DNA]</scope>
    <source>
        <strain evidence="4 5">GW6</strain>
    </source>
</reference>
<sequence>MKFFRATAFVLFAALLFSVAAVGAERSRSVIPLTLSEDQYSGGRIYLPVRIGNVMGNMRLDTGASSTRIRLAPWNKDLPVLGASLSTGASGATMRCDDVEAQNVELVADQGNNIARAKYQLTRCPPGDADDLLGLDFFKGARFSLDIDRRELVFFGDATASGRPKPFRRLGPDGRLVGVDLRLGATAAVGLFDTGATAAVGLFDTGAEVSAVDQQFIRKHKGLFTAVKAKARASGVGGKRISLQVYKIKSLDLGEGRVLRDLYAISYDFGALRAALGRDVSFLIGYNLIRRFAWDFDFRAPDSPTWDAKLK</sequence>
<dbReference type="GO" id="GO:0004190">
    <property type="term" value="F:aspartic-type endopeptidase activity"/>
    <property type="evidence" value="ECO:0007669"/>
    <property type="project" value="InterPro"/>
</dbReference>
<dbReference type="EMBL" id="CP034086">
    <property type="protein sequence ID" value="AZG78067.1"/>
    <property type="molecule type" value="Genomic_DNA"/>
</dbReference>
<gene>
    <name evidence="4" type="ORF">EHO51_15720</name>
</gene>
<name>A0A3G8M8F5_9HYPH</name>
<evidence type="ECO:0000256" key="2">
    <source>
        <dbReference type="SAM" id="SignalP"/>
    </source>
</evidence>
<dbReference type="GO" id="GO:0006508">
    <property type="term" value="P:proteolysis"/>
    <property type="evidence" value="ECO:0007669"/>
    <property type="project" value="InterPro"/>
</dbReference>
<dbReference type="KEGG" id="mros:EHO51_15720"/>
<evidence type="ECO:0000256" key="1">
    <source>
        <dbReference type="ARBA" id="ARBA00022801"/>
    </source>
</evidence>
<keyword evidence="2" id="KW-0732">Signal</keyword>
<dbReference type="InterPro" id="IPR001995">
    <property type="entry name" value="Peptidase_A2_cat"/>
</dbReference>
<accession>A0A3G8M8F5</accession>
<dbReference type="RefSeq" id="WP_124739671.1">
    <property type="nucleotide sequence ID" value="NZ_CP034086.1"/>
</dbReference>
<proteinExistence type="predicted"/>
<dbReference type="Gene3D" id="2.40.70.10">
    <property type="entry name" value="Acid Proteases"/>
    <property type="match status" value="2"/>
</dbReference>